<dbReference type="Proteomes" id="UP000197138">
    <property type="component" value="Unassembled WGS sequence"/>
</dbReference>
<evidence type="ECO:0000313" key="2">
    <source>
        <dbReference type="Proteomes" id="UP000197138"/>
    </source>
</evidence>
<sequence>MPTKEPPMREAGIKTRQKVAGFHNGSECKPQLTIVKFQFVVWGSIYFEKGNASQDLILLTMDITQWAKMTITLIQMRITTNKKEGPFHIIVPSASRGVNL</sequence>
<organism evidence="1 2">
    <name type="scientific">Punica granatum</name>
    <name type="common">Pomegranate</name>
    <dbReference type="NCBI Taxonomy" id="22663"/>
    <lineage>
        <taxon>Eukaryota</taxon>
        <taxon>Viridiplantae</taxon>
        <taxon>Streptophyta</taxon>
        <taxon>Embryophyta</taxon>
        <taxon>Tracheophyta</taxon>
        <taxon>Spermatophyta</taxon>
        <taxon>Magnoliopsida</taxon>
        <taxon>eudicotyledons</taxon>
        <taxon>Gunneridae</taxon>
        <taxon>Pentapetalae</taxon>
        <taxon>rosids</taxon>
        <taxon>malvids</taxon>
        <taxon>Myrtales</taxon>
        <taxon>Lythraceae</taxon>
        <taxon>Punica</taxon>
    </lineage>
</organism>
<reference evidence="2" key="1">
    <citation type="journal article" date="2017" name="Plant J.">
        <title>The pomegranate (Punica granatum L.) genome and the genomics of punicalagin biosynthesis.</title>
        <authorList>
            <person name="Qin G."/>
            <person name="Xu C."/>
            <person name="Ming R."/>
            <person name="Tang H."/>
            <person name="Guyot R."/>
            <person name="Kramer E.M."/>
            <person name="Hu Y."/>
            <person name="Yi X."/>
            <person name="Qi Y."/>
            <person name="Xu X."/>
            <person name="Gao Z."/>
            <person name="Pan H."/>
            <person name="Jian J."/>
            <person name="Tian Y."/>
            <person name="Yue Z."/>
            <person name="Xu Y."/>
        </authorList>
    </citation>
    <scope>NUCLEOTIDE SEQUENCE [LARGE SCALE GENOMIC DNA]</scope>
    <source>
        <strain evidence="2">cv. Dabenzi</strain>
    </source>
</reference>
<protein>
    <submittedName>
        <fullName evidence="1">Uncharacterized protein</fullName>
    </submittedName>
</protein>
<evidence type="ECO:0000313" key="1">
    <source>
        <dbReference type="EMBL" id="OWM91531.1"/>
    </source>
</evidence>
<accession>A0A218Y3Y7</accession>
<name>A0A218Y3Y7_PUNGR</name>
<dbReference type="AlphaFoldDB" id="A0A218Y3Y7"/>
<gene>
    <name evidence="1" type="ORF">CDL15_Pgr024855</name>
</gene>
<proteinExistence type="predicted"/>
<dbReference type="EMBL" id="MTKT01000189">
    <property type="protein sequence ID" value="OWM91531.1"/>
    <property type="molecule type" value="Genomic_DNA"/>
</dbReference>
<comment type="caution">
    <text evidence="1">The sequence shown here is derived from an EMBL/GenBank/DDBJ whole genome shotgun (WGS) entry which is preliminary data.</text>
</comment>